<evidence type="ECO:0000259" key="5">
    <source>
        <dbReference type="PROSITE" id="PS51903"/>
    </source>
</evidence>
<feature type="coiled-coil region" evidence="4">
    <location>
        <begin position="393"/>
        <end position="439"/>
    </location>
</feature>
<gene>
    <name evidence="6" type="ORF">M2350_001157</name>
</gene>
<dbReference type="Gene3D" id="1.10.1780.10">
    <property type="entry name" value="Clp, N-terminal domain"/>
    <property type="match status" value="1"/>
</dbReference>
<evidence type="ECO:0000313" key="7">
    <source>
        <dbReference type="Proteomes" id="UP001204798"/>
    </source>
</evidence>
<feature type="domain" description="Clp R" evidence="5">
    <location>
        <begin position="3"/>
        <end position="145"/>
    </location>
</feature>
<dbReference type="Pfam" id="PF17871">
    <property type="entry name" value="AAA_lid_9"/>
    <property type="match status" value="1"/>
</dbReference>
<dbReference type="InterPro" id="IPR004176">
    <property type="entry name" value="Clp_R_N"/>
</dbReference>
<keyword evidence="6" id="KW-0378">Hydrolase</keyword>
<dbReference type="RefSeq" id="WP_259094794.1">
    <property type="nucleotide sequence ID" value="NZ_CP130454.1"/>
</dbReference>
<comment type="caution">
    <text evidence="6">The sequence shown here is derived from an EMBL/GenBank/DDBJ whole genome shotgun (WGS) entry which is preliminary data.</text>
</comment>
<dbReference type="SUPFAM" id="SSF52540">
    <property type="entry name" value="P-loop containing nucleoside triphosphate hydrolases"/>
    <property type="match status" value="1"/>
</dbReference>
<evidence type="ECO:0000256" key="4">
    <source>
        <dbReference type="SAM" id="Coils"/>
    </source>
</evidence>
<protein>
    <submittedName>
        <fullName evidence="6">ATP-dependent Clp protease ATP-binding subunit ClpA</fullName>
    </submittedName>
</protein>
<dbReference type="Proteomes" id="UP001204798">
    <property type="component" value="Unassembled WGS sequence"/>
</dbReference>
<keyword evidence="4" id="KW-0175">Coiled coil</keyword>
<dbReference type="PANTHER" id="PTHR11638">
    <property type="entry name" value="ATP-DEPENDENT CLP PROTEASE"/>
    <property type="match status" value="1"/>
</dbReference>
<dbReference type="InterPro" id="IPR036628">
    <property type="entry name" value="Clp_N_dom_sf"/>
</dbReference>
<dbReference type="PANTHER" id="PTHR11638:SF18">
    <property type="entry name" value="HEAT SHOCK PROTEIN 104"/>
    <property type="match status" value="1"/>
</dbReference>
<keyword evidence="3" id="KW-0677">Repeat</keyword>
<evidence type="ECO:0000256" key="1">
    <source>
        <dbReference type="ARBA" id="ARBA00022741"/>
    </source>
</evidence>
<name>A0ABT2ELD1_9BACT</name>
<evidence type="ECO:0000313" key="6">
    <source>
        <dbReference type="EMBL" id="MCS3918757.1"/>
    </source>
</evidence>
<keyword evidence="7" id="KW-1185">Reference proteome</keyword>
<dbReference type="GO" id="GO:0008233">
    <property type="term" value="F:peptidase activity"/>
    <property type="evidence" value="ECO:0007669"/>
    <property type="project" value="UniProtKB-KW"/>
</dbReference>
<evidence type="ECO:0000256" key="2">
    <source>
        <dbReference type="ARBA" id="ARBA00022840"/>
    </source>
</evidence>
<accession>A0ABT2ELD1</accession>
<organism evidence="6 7">
    <name type="scientific">Candidatus Fervidibacter sacchari</name>
    <dbReference type="NCBI Taxonomy" id="1448929"/>
    <lineage>
        <taxon>Bacteria</taxon>
        <taxon>Candidatus Fervidibacterota</taxon>
        <taxon>Candidatus Fervidibacter</taxon>
    </lineage>
</organism>
<evidence type="ECO:0000256" key="3">
    <source>
        <dbReference type="PROSITE-ProRule" id="PRU01251"/>
    </source>
</evidence>
<dbReference type="Gene3D" id="4.10.860.10">
    <property type="entry name" value="UVR domain"/>
    <property type="match status" value="1"/>
</dbReference>
<sequence length="457" mass="52183">MQLERYSEQALKALLKAKEWAVRFNAQQINPEHLLLGLIEEQGTKASQLLQESGIDVETVVQQLSGQVQATEETRLREPSASPSLQRILKRAESEARFLGEENVDTAHLLLSLLRERSSPAAKLLFRQGVRYEDVRRRLFRMKVEELGEAPTITLPEAFVTDLTERVLSGEVQPVKFWQPERNFLKRTLLRREQNNPLLLGNYETASLLLLQFAYDLQFGSLPESLLGRHIIAINWAGIWLHGKDTESVLADLLVELQRIEPMPLLFIGELSELGCSQNMLVKAIQHGLVQAIAIATLETWESQTRQIPSLLSVFSPVSVTEPDEASTLEWLEVHRSVYEEFHRVEIEDTALVEAVQLAKRNFPNQPLLATAKRLLDEACAHVRCQVFTPTELRSLEDEMERIQAEMRRLLRTNQREQLSDLMEQAIALQARIEQLRQQYRTTVPKVSAETIHAIAL</sequence>
<dbReference type="GO" id="GO:0005524">
    <property type="term" value="F:ATP binding"/>
    <property type="evidence" value="ECO:0007669"/>
    <property type="project" value="UniProtKB-KW"/>
</dbReference>
<keyword evidence="6" id="KW-0645">Protease</keyword>
<keyword evidence="2 6" id="KW-0067">ATP-binding</keyword>
<dbReference type="EMBL" id="JANUCP010000002">
    <property type="protein sequence ID" value="MCS3918757.1"/>
    <property type="molecule type" value="Genomic_DNA"/>
</dbReference>
<dbReference type="Pfam" id="PF02861">
    <property type="entry name" value="Clp_N"/>
    <property type="match status" value="1"/>
</dbReference>
<reference evidence="6 7" key="1">
    <citation type="submission" date="2022-08" db="EMBL/GenBank/DDBJ databases">
        <title>Bacterial and archaeal communities from various locations to study Microbial Dark Matter (Phase II).</title>
        <authorList>
            <person name="Stepanauskas R."/>
        </authorList>
    </citation>
    <scope>NUCLEOTIDE SEQUENCE [LARGE SCALE GENOMIC DNA]</scope>
    <source>
        <strain evidence="6 7">PD1</strain>
    </source>
</reference>
<dbReference type="PROSITE" id="PS51903">
    <property type="entry name" value="CLP_R"/>
    <property type="match status" value="1"/>
</dbReference>
<proteinExistence type="predicted"/>
<dbReference type="InterPro" id="IPR050130">
    <property type="entry name" value="ClpA_ClpB"/>
</dbReference>
<keyword evidence="1" id="KW-0547">Nucleotide-binding</keyword>
<dbReference type="InterPro" id="IPR027417">
    <property type="entry name" value="P-loop_NTPase"/>
</dbReference>
<dbReference type="SUPFAM" id="SSF81923">
    <property type="entry name" value="Double Clp-N motif"/>
    <property type="match status" value="1"/>
</dbReference>
<dbReference type="Gene3D" id="1.10.8.60">
    <property type="match status" value="1"/>
</dbReference>
<dbReference type="GO" id="GO:0006508">
    <property type="term" value="P:proteolysis"/>
    <property type="evidence" value="ECO:0007669"/>
    <property type="project" value="UniProtKB-KW"/>
</dbReference>
<dbReference type="Gene3D" id="3.40.50.300">
    <property type="entry name" value="P-loop containing nucleotide triphosphate hydrolases"/>
    <property type="match status" value="1"/>
</dbReference>
<dbReference type="InterPro" id="IPR041546">
    <property type="entry name" value="ClpA/ClpB_AAA_lid"/>
</dbReference>